<dbReference type="Pfam" id="PF13673">
    <property type="entry name" value="Acetyltransf_10"/>
    <property type="match status" value="1"/>
</dbReference>
<dbReference type="InterPro" id="IPR052523">
    <property type="entry name" value="Trichothecene_AcTrans"/>
</dbReference>
<dbReference type="PANTHER" id="PTHR42791">
    <property type="entry name" value="GNAT FAMILY ACETYLTRANSFERASE"/>
    <property type="match status" value="1"/>
</dbReference>
<accession>A0ABR0SU75</accession>
<evidence type="ECO:0000313" key="3">
    <source>
        <dbReference type="Proteomes" id="UP001338125"/>
    </source>
</evidence>
<keyword evidence="3" id="KW-1185">Reference proteome</keyword>
<sequence>MPGIHLRPALPDDIPEMIKVMQLAFRDSILNQRSFPESDPQVQQHYTTWITNNLKDPASLLIIASEEENEEDRTGTDPNPLHPIAGWARWVRRPIPLSTASSRPSPAKVFTPGMYPKNGDGQFAARYYQANYDATQRIVGSRSHWFLSMLVVHPGLQRRGVGSTLMKFGTDRAGEEGWPVYVNSSVEGKAFYESFRCRIVDESELEGMVVGYHMLRDAA</sequence>
<gene>
    <name evidence="2" type="ORF">PT974_04129</name>
</gene>
<proteinExistence type="predicted"/>
<dbReference type="CDD" id="cd04301">
    <property type="entry name" value="NAT_SF"/>
    <property type="match status" value="1"/>
</dbReference>
<dbReference type="PANTHER" id="PTHR42791:SF17">
    <property type="entry name" value="ACETYLTRANSFERASE, GNAT FAMILY FAMILY (AFU_ORTHOLOGUE AFUA_8G05690)"/>
    <property type="match status" value="1"/>
</dbReference>
<dbReference type="InterPro" id="IPR016181">
    <property type="entry name" value="Acyl_CoA_acyltransferase"/>
</dbReference>
<feature type="domain" description="N-acetyltransferase" evidence="1">
    <location>
        <begin position="70"/>
        <end position="219"/>
    </location>
</feature>
<dbReference type="Proteomes" id="UP001338125">
    <property type="component" value="Unassembled WGS sequence"/>
</dbReference>
<comment type="caution">
    <text evidence="2">The sequence shown here is derived from an EMBL/GenBank/DDBJ whole genome shotgun (WGS) entry which is preliminary data.</text>
</comment>
<reference evidence="2 3" key="1">
    <citation type="submission" date="2024-01" db="EMBL/GenBank/DDBJ databases">
        <title>Complete genome of Cladobotryum mycophilum ATHUM6906.</title>
        <authorList>
            <person name="Christinaki A.C."/>
            <person name="Myridakis A.I."/>
            <person name="Kouvelis V.N."/>
        </authorList>
    </citation>
    <scope>NUCLEOTIDE SEQUENCE [LARGE SCALE GENOMIC DNA]</scope>
    <source>
        <strain evidence="2 3">ATHUM6906</strain>
    </source>
</reference>
<dbReference type="SUPFAM" id="SSF55729">
    <property type="entry name" value="Acyl-CoA N-acyltransferases (Nat)"/>
    <property type="match status" value="1"/>
</dbReference>
<dbReference type="InterPro" id="IPR000182">
    <property type="entry name" value="GNAT_dom"/>
</dbReference>
<dbReference type="Gene3D" id="3.40.630.30">
    <property type="match status" value="1"/>
</dbReference>
<evidence type="ECO:0000313" key="2">
    <source>
        <dbReference type="EMBL" id="KAK5995712.1"/>
    </source>
</evidence>
<name>A0ABR0SU75_9HYPO</name>
<dbReference type="EMBL" id="JAVFKD010000004">
    <property type="protein sequence ID" value="KAK5995712.1"/>
    <property type="molecule type" value="Genomic_DNA"/>
</dbReference>
<protein>
    <recommendedName>
        <fullName evidence="1">N-acetyltransferase domain-containing protein</fullName>
    </recommendedName>
</protein>
<dbReference type="PROSITE" id="PS51186">
    <property type="entry name" value="GNAT"/>
    <property type="match status" value="1"/>
</dbReference>
<evidence type="ECO:0000259" key="1">
    <source>
        <dbReference type="PROSITE" id="PS51186"/>
    </source>
</evidence>
<organism evidence="2 3">
    <name type="scientific">Cladobotryum mycophilum</name>
    <dbReference type="NCBI Taxonomy" id="491253"/>
    <lineage>
        <taxon>Eukaryota</taxon>
        <taxon>Fungi</taxon>
        <taxon>Dikarya</taxon>
        <taxon>Ascomycota</taxon>
        <taxon>Pezizomycotina</taxon>
        <taxon>Sordariomycetes</taxon>
        <taxon>Hypocreomycetidae</taxon>
        <taxon>Hypocreales</taxon>
        <taxon>Hypocreaceae</taxon>
        <taxon>Cladobotryum</taxon>
    </lineage>
</organism>